<evidence type="ECO:0000313" key="3">
    <source>
        <dbReference type="Proteomes" id="UP000253551"/>
    </source>
</evidence>
<proteinExistence type="predicted"/>
<gene>
    <name evidence="2" type="ORF">CU098_007568</name>
</gene>
<evidence type="ECO:0000256" key="1">
    <source>
        <dbReference type="SAM" id="MobiDB-lite"/>
    </source>
</evidence>
<comment type="caution">
    <text evidence="2">The sequence shown here is derived from an EMBL/GenBank/DDBJ whole genome shotgun (WGS) entry which is preliminary data.</text>
</comment>
<organism evidence="2 3">
    <name type="scientific">Rhizopus stolonifer</name>
    <name type="common">Rhizopus nigricans</name>
    <dbReference type="NCBI Taxonomy" id="4846"/>
    <lineage>
        <taxon>Eukaryota</taxon>
        <taxon>Fungi</taxon>
        <taxon>Fungi incertae sedis</taxon>
        <taxon>Mucoromycota</taxon>
        <taxon>Mucoromycotina</taxon>
        <taxon>Mucoromycetes</taxon>
        <taxon>Mucorales</taxon>
        <taxon>Mucorineae</taxon>
        <taxon>Rhizopodaceae</taxon>
        <taxon>Rhizopus</taxon>
    </lineage>
</organism>
<dbReference type="Proteomes" id="UP000253551">
    <property type="component" value="Unassembled WGS sequence"/>
</dbReference>
<reference evidence="2 3" key="1">
    <citation type="journal article" date="2018" name="G3 (Bethesda)">
        <title>Phylogenetic and Phylogenomic Definition of Rhizopus Species.</title>
        <authorList>
            <person name="Gryganskyi A.P."/>
            <person name="Golan J."/>
            <person name="Dolatabadi S."/>
            <person name="Mondo S."/>
            <person name="Robb S."/>
            <person name="Idnurm A."/>
            <person name="Muszewska A."/>
            <person name="Steczkiewicz K."/>
            <person name="Masonjones S."/>
            <person name="Liao H.L."/>
            <person name="Gajdeczka M.T."/>
            <person name="Anike F."/>
            <person name="Vuek A."/>
            <person name="Anishchenko I.M."/>
            <person name="Voigt K."/>
            <person name="de Hoog G.S."/>
            <person name="Smith M.E."/>
            <person name="Heitman J."/>
            <person name="Vilgalys R."/>
            <person name="Stajich J.E."/>
        </authorList>
    </citation>
    <scope>NUCLEOTIDE SEQUENCE [LARGE SCALE GENOMIC DNA]</scope>
    <source>
        <strain evidence="2 3">LSU 92-RS-03</strain>
    </source>
</reference>
<dbReference type="EMBL" id="PJQM01002212">
    <property type="protein sequence ID" value="RCH97191.1"/>
    <property type="molecule type" value="Genomic_DNA"/>
</dbReference>
<accession>A0A367K5R3</accession>
<feature type="compositionally biased region" description="Basic residues" evidence="1">
    <location>
        <begin position="1"/>
        <end position="11"/>
    </location>
</feature>
<feature type="region of interest" description="Disordered" evidence="1">
    <location>
        <begin position="1"/>
        <end position="35"/>
    </location>
</feature>
<feature type="compositionally biased region" description="Polar residues" evidence="1">
    <location>
        <begin position="14"/>
        <end position="33"/>
    </location>
</feature>
<dbReference type="AlphaFoldDB" id="A0A367K5R3"/>
<keyword evidence="3" id="KW-1185">Reference proteome</keyword>
<evidence type="ECO:0000313" key="2">
    <source>
        <dbReference type="EMBL" id="RCH97191.1"/>
    </source>
</evidence>
<name>A0A367K5R3_RHIST</name>
<sequence>MVKSRQWKTKLKSYENSSFNKDNTPRASTSVESVSDKIKRLRIEQHRAENNRLKLSQPPEIQPNLVRYETNNTAHQIPIPLTAGPPPPPSWRSNTRERQVSVQRLQEKRKVLVTPDNANSLYTLCAHQAARQIIQVSKKSTWANVLPYLSIPVKQTLMQYISLIDGLDDILFDLFVSFDYNDLCFEGTRVSFATFYKAYWRVKELRQVEEADDWWDQEELMEVGYEHRPIDAIGAEETDIKDEREIHLEPVISALLTEQHRIKVTEALLDRQGYLLFSPLSSRLTCLNISFAVQWPDISLAHLLVTTMPGLQQLRTAGCFHSTEGPRAISILSQGLRALTVWDIGFHHWLTVDIVCGITGQINWKRDLGGLTTLYLQNLQEGVAAHVRDWLTSEGYKQIRVVE</sequence>
<protein>
    <submittedName>
        <fullName evidence="2">Uncharacterized protein</fullName>
    </submittedName>
</protein>
<dbReference type="OrthoDB" id="341898at2759"/>